<keyword evidence="2 6" id="KW-0812">Transmembrane</keyword>
<dbReference type="RefSeq" id="WP_229518265.1">
    <property type="nucleotide sequence ID" value="NZ_AP024960.1"/>
</dbReference>
<accession>A0ABM7U329</accession>
<evidence type="ECO:0000256" key="3">
    <source>
        <dbReference type="ARBA" id="ARBA00022989"/>
    </source>
</evidence>
<keyword evidence="7" id="KW-0614">Plasmid</keyword>
<evidence type="ECO:0000313" key="8">
    <source>
        <dbReference type="Proteomes" id="UP001319874"/>
    </source>
</evidence>
<protein>
    <recommendedName>
        <fullName evidence="9">Conjugal transfer protein TrbL</fullName>
    </recommendedName>
</protein>
<evidence type="ECO:0000256" key="1">
    <source>
        <dbReference type="ARBA" id="ARBA00004141"/>
    </source>
</evidence>
<keyword evidence="8" id="KW-1185">Reference proteome</keyword>
<organism evidence="7 8">
    <name type="scientific">Paraburkholderia terrae</name>
    <dbReference type="NCBI Taxonomy" id="311230"/>
    <lineage>
        <taxon>Bacteria</taxon>
        <taxon>Pseudomonadati</taxon>
        <taxon>Pseudomonadota</taxon>
        <taxon>Betaproteobacteria</taxon>
        <taxon>Burkholderiales</taxon>
        <taxon>Burkholderiaceae</taxon>
        <taxon>Paraburkholderia</taxon>
    </lineage>
</organism>
<feature type="transmembrane region" description="Helical" evidence="6">
    <location>
        <begin position="28"/>
        <end position="46"/>
    </location>
</feature>
<keyword evidence="4 6" id="KW-0472">Membrane</keyword>
<dbReference type="Proteomes" id="UP001319874">
    <property type="component" value="Plasmid pPT70"/>
</dbReference>
<feature type="transmembrane region" description="Helical" evidence="6">
    <location>
        <begin position="202"/>
        <end position="223"/>
    </location>
</feature>
<evidence type="ECO:0000256" key="2">
    <source>
        <dbReference type="ARBA" id="ARBA00022692"/>
    </source>
</evidence>
<reference evidence="7 8" key="1">
    <citation type="journal article" date="2022" name="Front. Microbiol.">
        <title>Identification and characterization of a novel class of self-sufficient cytochrome P450 hydroxylase involved in cyclohexanecarboxylate degradation in Paraburkholderia terrae strain KU-64.</title>
        <authorList>
            <person name="Yamamoto T."/>
            <person name="Hasegawa Y."/>
            <person name="Iwaki H."/>
        </authorList>
    </citation>
    <scope>NUCLEOTIDE SEQUENCE [LARGE SCALE GENOMIC DNA]</scope>
    <source>
        <strain evidence="7 8">KU-64</strain>
    </source>
</reference>
<evidence type="ECO:0000256" key="5">
    <source>
        <dbReference type="SAM" id="MobiDB-lite"/>
    </source>
</evidence>
<feature type="transmembrane region" description="Helical" evidence="6">
    <location>
        <begin position="145"/>
        <end position="167"/>
    </location>
</feature>
<feature type="compositionally biased region" description="Low complexity" evidence="5">
    <location>
        <begin position="350"/>
        <end position="370"/>
    </location>
</feature>
<feature type="region of interest" description="Disordered" evidence="5">
    <location>
        <begin position="278"/>
        <end position="391"/>
    </location>
</feature>
<feature type="compositionally biased region" description="Low complexity" evidence="5">
    <location>
        <begin position="324"/>
        <end position="339"/>
    </location>
</feature>
<evidence type="ECO:0000256" key="4">
    <source>
        <dbReference type="ARBA" id="ARBA00023136"/>
    </source>
</evidence>
<evidence type="ECO:0008006" key="9">
    <source>
        <dbReference type="Google" id="ProtNLM"/>
    </source>
</evidence>
<sequence>MAYDGVTQIFNYMDTVTTQVVAENMSRIIGWAAPIAALGLVIQLTIDGLVTMLRPSGEPLSQLVEKFVKYFTIVAIAGADGLYATTLANAAMHLPDELASILMLHGSTGGSNSAVAGMIDAAIDHSLTVTRNLFKDAGVMTETGLVSLALGLVVIVSTMLICGISAISILLAKFLLAVTVCFGPIFILLLITPPLVSFFGNWLGSVFNYIVLIAMTAMSFGVFMRFYDLAISAAAKQNPDQAVLAPIITAGIITVMAVVLLKSLPDLAARWTGGVSTKLAQHLPQPRPSPTGNGGGKGSGGNSGSGSSTGRGSGSSGPAGGSSGSSSSGSGGYSYARGSQGSGSYGGGSSSASSSGTSSSSGSGGDPSALSGGGSTGNARARGSQGSQSNS</sequence>
<name>A0ABM7U329_9BURK</name>
<feature type="compositionally biased region" description="Gly residues" evidence="5">
    <location>
        <begin position="340"/>
        <end position="349"/>
    </location>
</feature>
<feature type="transmembrane region" description="Helical" evidence="6">
    <location>
        <begin position="243"/>
        <end position="261"/>
    </location>
</feature>
<evidence type="ECO:0000313" key="7">
    <source>
        <dbReference type="EMBL" id="BCZ85731.1"/>
    </source>
</evidence>
<gene>
    <name evidence="7" type="ORF">PTKU64_94060</name>
</gene>
<feature type="compositionally biased region" description="Gly residues" evidence="5">
    <location>
        <begin position="292"/>
        <end position="323"/>
    </location>
</feature>
<dbReference type="InterPro" id="IPR007688">
    <property type="entry name" value="Conjugal_tfr_TrbL/VirB6"/>
</dbReference>
<proteinExistence type="predicted"/>
<feature type="transmembrane region" description="Helical" evidence="6">
    <location>
        <begin position="67"/>
        <end position="88"/>
    </location>
</feature>
<keyword evidence="3 6" id="KW-1133">Transmembrane helix</keyword>
<geneLocation type="plasmid" evidence="7 8">
    <name>pPT70</name>
</geneLocation>
<dbReference type="EMBL" id="AP024960">
    <property type="protein sequence ID" value="BCZ85731.1"/>
    <property type="molecule type" value="Genomic_DNA"/>
</dbReference>
<evidence type="ECO:0000256" key="6">
    <source>
        <dbReference type="SAM" id="Phobius"/>
    </source>
</evidence>
<dbReference type="Pfam" id="PF04610">
    <property type="entry name" value="TrbL"/>
    <property type="match status" value="1"/>
</dbReference>
<feature type="transmembrane region" description="Helical" evidence="6">
    <location>
        <begin position="174"/>
        <end position="196"/>
    </location>
</feature>
<comment type="subcellular location">
    <subcellularLocation>
        <location evidence="1">Membrane</location>
        <topology evidence="1">Multi-pass membrane protein</topology>
    </subcellularLocation>
</comment>